<name>A0AAV5RQT6_STABA</name>
<gene>
    <name evidence="1" type="ORF">DASB73_040310</name>
</gene>
<evidence type="ECO:0000313" key="2">
    <source>
        <dbReference type="Proteomes" id="UP001362899"/>
    </source>
</evidence>
<dbReference type="AlphaFoldDB" id="A0AAV5RQT6"/>
<organism evidence="1 2">
    <name type="scientific">Starmerella bacillaris</name>
    <name type="common">Yeast</name>
    <name type="synonym">Candida zemplinina</name>
    <dbReference type="NCBI Taxonomy" id="1247836"/>
    <lineage>
        <taxon>Eukaryota</taxon>
        <taxon>Fungi</taxon>
        <taxon>Dikarya</taxon>
        <taxon>Ascomycota</taxon>
        <taxon>Saccharomycotina</taxon>
        <taxon>Dipodascomycetes</taxon>
        <taxon>Dipodascales</taxon>
        <taxon>Trichomonascaceae</taxon>
        <taxon>Starmerella</taxon>
    </lineage>
</organism>
<reference evidence="1 2" key="1">
    <citation type="journal article" date="2023" name="Elife">
        <title>Identification of key yeast species and microbe-microbe interactions impacting larval growth of Drosophila in the wild.</title>
        <authorList>
            <person name="Mure A."/>
            <person name="Sugiura Y."/>
            <person name="Maeda R."/>
            <person name="Honda K."/>
            <person name="Sakurai N."/>
            <person name="Takahashi Y."/>
            <person name="Watada M."/>
            <person name="Katoh T."/>
            <person name="Gotoh A."/>
            <person name="Gotoh Y."/>
            <person name="Taniguchi I."/>
            <person name="Nakamura K."/>
            <person name="Hayashi T."/>
            <person name="Katayama T."/>
            <person name="Uemura T."/>
            <person name="Hattori Y."/>
        </authorList>
    </citation>
    <scope>NUCLEOTIDE SEQUENCE [LARGE SCALE GENOMIC DNA]</scope>
    <source>
        <strain evidence="1 2">SB-73</strain>
    </source>
</reference>
<proteinExistence type="predicted"/>
<keyword evidence="2" id="KW-1185">Reference proteome</keyword>
<dbReference type="EMBL" id="BTGC01000008">
    <property type="protein sequence ID" value="GMM53068.1"/>
    <property type="molecule type" value="Genomic_DNA"/>
</dbReference>
<protein>
    <submittedName>
        <fullName evidence="1">Uncharacterized protein</fullName>
    </submittedName>
</protein>
<comment type="caution">
    <text evidence="1">The sequence shown here is derived from an EMBL/GenBank/DDBJ whole genome shotgun (WGS) entry which is preliminary data.</text>
</comment>
<dbReference type="Proteomes" id="UP001362899">
    <property type="component" value="Unassembled WGS sequence"/>
</dbReference>
<sequence length="71" mass="8043">MVSQYLTGVKCYKYRVEFLLFPQSIVIIKMSSTTTPITNASPVSQIENKAPTEVEQPQDEFFLLRPCCVIA</sequence>
<evidence type="ECO:0000313" key="1">
    <source>
        <dbReference type="EMBL" id="GMM53068.1"/>
    </source>
</evidence>
<accession>A0AAV5RQT6</accession>